<dbReference type="EMBL" id="MK500441">
    <property type="protein sequence ID" value="QBK89801.1"/>
    <property type="molecule type" value="Genomic_DNA"/>
</dbReference>
<reference evidence="1" key="1">
    <citation type="journal article" date="2019" name="MBio">
        <title>Virus Genomes from Deep Sea Sediments Expand the Ocean Megavirome and Support Independent Origins of Viral Gigantism.</title>
        <authorList>
            <person name="Backstrom D."/>
            <person name="Yutin N."/>
            <person name="Jorgensen S.L."/>
            <person name="Dharamshi J."/>
            <person name="Homa F."/>
            <person name="Zaremba-Niedwiedzka K."/>
            <person name="Spang A."/>
            <person name="Wolf Y.I."/>
            <person name="Koonin E.V."/>
            <person name="Ettema T.J."/>
        </authorList>
    </citation>
    <scope>NUCLEOTIDE SEQUENCE</scope>
</reference>
<proteinExistence type="predicted"/>
<sequence>MEVEYNLDCKENHCTGNSFLDNILLAYKHSIHDYFEQLKNYVPLVYGLPPLTQKYILNMESIDYDEDITYNINLRLTEESYTNMKLSNMISAKSVQNELNNRIQNIFTYTSEHIKLISSKLIVKQKYIDILYRIEYISKKETSQSLIDFVPEDTILYHMLPEMDACELYSFATTDKKMLSFVSSLPYYRDKIRTFGTIYNFITDGILTDDDQINRWLQKLTTKKRGIHKVKTLSITNVNTKQIIIIMKKLSGLQKMGSSVRYSEEYSPSYNKLQDDVDIIMYNTLLILQNMFSDKNIMYAYTYEKTLDDYIEAKKKSSINGTVPPVKPERPVHGRDMIKIFEGLMEDANKFTCAALSYMIQYAENNIYTNIILDLISDKLDMYAGVYINNLNIYSHDTKKILLSEEDADAYIDKYKGYLDDKGNVIGINIDIDQAIIVERNKRNKIKLRVSQDVLNYIQNTTIRSKKDLLNIVNKYKKDVDILNK</sequence>
<evidence type="ECO:0000313" key="1">
    <source>
        <dbReference type="EMBL" id="QBK89801.1"/>
    </source>
</evidence>
<name>A0A481Z364_9VIRU</name>
<accession>A0A481Z364</accession>
<protein>
    <submittedName>
        <fullName evidence="1">Uncharacterized protein</fullName>
    </submittedName>
</protein>
<organism evidence="1">
    <name type="scientific">Pithovirus LCPAC101</name>
    <dbReference type="NCBI Taxonomy" id="2506586"/>
    <lineage>
        <taxon>Viruses</taxon>
        <taxon>Pithoviruses</taxon>
    </lineage>
</organism>
<gene>
    <name evidence="1" type="ORF">LCPAC101_00840</name>
</gene>